<reference evidence="2" key="1">
    <citation type="journal article" date="2006" name="PLoS Biol.">
        <title>Macronuclear genome sequence of the ciliate Tetrahymena thermophila, a model eukaryote.</title>
        <authorList>
            <person name="Eisen J.A."/>
            <person name="Coyne R.S."/>
            <person name="Wu M."/>
            <person name="Wu D."/>
            <person name="Thiagarajan M."/>
            <person name="Wortman J.R."/>
            <person name="Badger J.H."/>
            <person name="Ren Q."/>
            <person name="Amedeo P."/>
            <person name="Jones K.M."/>
            <person name="Tallon L.J."/>
            <person name="Delcher A.L."/>
            <person name="Salzberg S.L."/>
            <person name="Silva J.C."/>
            <person name="Haas B.J."/>
            <person name="Majoros W.H."/>
            <person name="Farzad M."/>
            <person name="Carlton J.M."/>
            <person name="Smith R.K. Jr."/>
            <person name="Garg J."/>
            <person name="Pearlman R.E."/>
            <person name="Karrer K.M."/>
            <person name="Sun L."/>
            <person name="Manning G."/>
            <person name="Elde N.C."/>
            <person name="Turkewitz A.P."/>
            <person name="Asai D.J."/>
            <person name="Wilkes D.E."/>
            <person name="Wang Y."/>
            <person name="Cai H."/>
            <person name="Collins K."/>
            <person name="Stewart B.A."/>
            <person name="Lee S.R."/>
            <person name="Wilamowska K."/>
            <person name="Weinberg Z."/>
            <person name="Ruzzo W.L."/>
            <person name="Wloga D."/>
            <person name="Gaertig J."/>
            <person name="Frankel J."/>
            <person name="Tsao C.-C."/>
            <person name="Gorovsky M.A."/>
            <person name="Keeling P.J."/>
            <person name="Waller R.F."/>
            <person name="Patron N.J."/>
            <person name="Cherry J.M."/>
            <person name="Stover N.A."/>
            <person name="Krieger C.J."/>
            <person name="del Toro C."/>
            <person name="Ryder H.F."/>
            <person name="Williamson S.C."/>
            <person name="Barbeau R.A."/>
            <person name="Hamilton E.P."/>
            <person name="Orias E."/>
        </authorList>
    </citation>
    <scope>NUCLEOTIDE SEQUENCE [LARGE SCALE GENOMIC DNA]</scope>
    <source>
        <strain evidence="2">SB210</strain>
    </source>
</reference>
<dbReference type="Proteomes" id="UP000009168">
    <property type="component" value="Unassembled WGS sequence"/>
</dbReference>
<gene>
    <name evidence="1" type="ORF">TTHERM_00419770</name>
</gene>
<dbReference type="GeneID" id="7824477"/>
<name>I7MGY0_TETTS</name>
<dbReference type="RefSeq" id="XP_001033237.2">
    <property type="nucleotide sequence ID" value="XM_001033237.2"/>
</dbReference>
<evidence type="ECO:0000313" key="2">
    <source>
        <dbReference type="Proteomes" id="UP000009168"/>
    </source>
</evidence>
<dbReference type="EMBL" id="GG662536">
    <property type="protein sequence ID" value="EAR85574.2"/>
    <property type="molecule type" value="Genomic_DNA"/>
</dbReference>
<dbReference type="KEGG" id="tet:TTHERM_00419770"/>
<sequence>MVVVTQIKQQDIQQFRNTQKLIKHKINFHLINQLNQYQQKEFIYKISTMRAYQTIQVSNNQNDFNNQIYPAQNQIIQIEDDIQNYFTQNQQDAIQVSPSFRNDNSDVKQIIQKKKKKKKKKEVAYSYMNIPNPKLIKSSELFYMHGDILIDFQKKNSDFFEDRYSLWNYCKIWPISIVYKNSKTLMLKLEQQILPSSSDKTIGLQIQRYKSYPDQSIHSLMENIERVSNQNQWIGDYLTQYFTQLVTQPMMQRQYFYLRDLFDQYMQGIYTQLTQEGAIYFAVHSGPDFATFDYIFHRAIFSESLGFLLGKSLEELQYIYSKNGYYEIFDFESEIFLGKTFLDEWLDTIQRFRTGTPPKKQNRKKLDKQLRLITFDDICFYADVSIETFKMSDFYVDRNNPLDFYARVMILDVSISSIKQILSLREQQSQSPQLYTFPELNQQFPHENIQYTLQAEIFKEKFIDQNCSDDVDKMTDSSLQNDKTCNYRQI</sequence>
<dbReference type="AlphaFoldDB" id="I7MGY0"/>
<evidence type="ECO:0000313" key="1">
    <source>
        <dbReference type="EMBL" id="EAR85574.2"/>
    </source>
</evidence>
<organism evidence="1 2">
    <name type="scientific">Tetrahymena thermophila (strain SB210)</name>
    <dbReference type="NCBI Taxonomy" id="312017"/>
    <lineage>
        <taxon>Eukaryota</taxon>
        <taxon>Sar</taxon>
        <taxon>Alveolata</taxon>
        <taxon>Ciliophora</taxon>
        <taxon>Intramacronucleata</taxon>
        <taxon>Oligohymenophorea</taxon>
        <taxon>Hymenostomatida</taxon>
        <taxon>Tetrahymenina</taxon>
        <taxon>Tetrahymenidae</taxon>
        <taxon>Tetrahymena</taxon>
    </lineage>
</organism>
<dbReference type="InParanoid" id="I7MGY0"/>
<keyword evidence="2" id="KW-1185">Reference proteome</keyword>
<accession>I7MGY0</accession>
<proteinExistence type="predicted"/>
<protein>
    <submittedName>
        <fullName evidence="1">Uncharacterized protein</fullName>
    </submittedName>
</protein>